<evidence type="ECO:0000256" key="1">
    <source>
        <dbReference type="ARBA" id="ARBA00004533"/>
    </source>
</evidence>
<dbReference type="EMBL" id="RNRV01000010">
    <property type="protein sequence ID" value="MHO04305.1"/>
    <property type="molecule type" value="Genomic_DNA"/>
</dbReference>
<evidence type="ECO:0000256" key="4">
    <source>
        <dbReference type="ARBA" id="ARBA00022692"/>
    </source>
</evidence>
<evidence type="ECO:0000256" key="6">
    <source>
        <dbReference type="ARBA" id="ARBA00023136"/>
    </source>
</evidence>
<keyword evidence="2" id="KW-1003">Cell membrane</keyword>
<comment type="caution">
    <text evidence="9">The sequence shown here is derived from an EMBL/GenBank/DDBJ whole genome shotgun (WGS) entry which is preliminary data.</text>
</comment>
<evidence type="ECO:0000256" key="5">
    <source>
        <dbReference type="ARBA" id="ARBA00022989"/>
    </source>
</evidence>
<organism evidence="9">
    <name type="scientific">Escherichia coli</name>
    <dbReference type="NCBI Taxonomy" id="562"/>
    <lineage>
        <taxon>Bacteria</taxon>
        <taxon>Pseudomonadati</taxon>
        <taxon>Pseudomonadota</taxon>
        <taxon>Gammaproteobacteria</taxon>
        <taxon>Enterobacterales</taxon>
        <taxon>Enterobacteriaceae</taxon>
        <taxon>Escherichia</taxon>
    </lineage>
</organism>
<name>A0A3L0W5M2_ECOLX</name>
<comment type="subcellular location">
    <subcellularLocation>
        <location evidence="1">Cell inner membrane</location>
    </subcellularLocation>
</comment>
<keyword evidence="4 7" id="KW-0812">Transmembrane</keyword>
<evidence type="ECO:0000256" key="2">
    <source>
        <dbReference type="ARBA" id="ARBA00022475"/>
    </source>
</evidence>
<feature type="domain" description="Mce/MlaD" evidence="8">
    <location>
        <begin position="40"/>
        <end position="131"/>
    </location>
</feature>
<dbReference type="Pfam" id="PF02470">
    <property type="entry name" value="MlaD"/>
    <property type="match status" value="6"/>
</dbReference>
<dbReference type="PANTHER" id="PTHR30462:SF0">
    <property type="entry name" value="INTERMEMBRANE TRANSPORT PROTEIN YEBT"/>
    <property type="match status" value="1"/>
</dbReference>
<dbReference type="PANTHER" id="PTHR30462">
    <property type="entry name" value="INTERMEMBRANE TRANSPORT PROTEIN PQIB-RELATED"/>
    <property type="match status" value="1"/>
</dbReference>
<evidence type="ECO:0000256" key="3">
    <source>
        <dbReference type="ARBA" id="ARBA00022519"/>
    </source>
</evidence>
<dbReference type="GO" id="GO:0005886">
    <property type="term" value="C:plasma membrane"/>
    <property type="evidence" value="ECO:0007669"/>
    <property type="project" value="UniProtKB-SubCell"/>
</dbReference>
<dbReference type="InterPro" id="IPR051800">
    <property type="entry name" value="PqiA-PqiB_transport"/>
</dbReference>
<protein>
    <submittedName>
        <fullName evidence="9">MCE family protein</fullName>
    </submittedName>
</protein>
<proteinExistence type="predicted"/>
<keyword evidence="6 7" id="KW-0472">Membrane</keyword>
<gene>
    <name evidence="9" type="ORF">D9F05_07975</name>
</gene>
<evidence type="ECO:0000256" key="7">
    <source>
        <dbReference type="SAM" id="Phobius"/>
    </source>
</evidence>
<keyword evidence="3" id="KW-0997">Cell inner membrane</keyword>
<feature type="domain" description="Mce/MlaD" evidence="8">
    <location>
        <begin position="618"/>
        <end position="690"/>
    </location>
</feature>
<accession>A0A3L0W5M2</accession>
<feature type="domain" description="Mce/MlaD" evidence="8">
    <location>
        <begin position="724"/>
        <end position="781"/>
    </location>
</feature>
<reference evidence="9" key="1">
    <citation type="submission" date="2018-10" db="EMBL/GenBank/DDBJ databases">
        <authorList>
            <consortium name="NARMS: The National Antimicrobial Resistance Monitoring System"/>
        </authorList>
    </citation>
    <scope>NUCLEOTIDE SEQUENCE [LARGE SCALE GENOMIC DNA]</scope>
    <source>
        <strain evidence="9">CVM N17EC0388</strain>
    </source>
</reference>
<feature type="domain" description="Mce/MlaD" evidence="8">
    <location>
        <begin position="504"/>
        <end position="554"/>
    </location>
</feature>
<dbReference type="AlphaFoldDB" id="A0A3L0W5M2"/>
<keyword evidence="5 7" id="KW-1133">Transmembrane helix</keyword>
<feature type="domain" description="Mce/MlaD" evidence="8">
    <location>
        <begin position="158"/>
        <end position="215"/>
    </location>
</feature>
<feature type="domain" description="Mce/MlaD" evidence="8">
    <location>
        <begin position="380"/>
        <end position="436"/>
    </location>
</feature>
<evidence type="ECO:0000313" key="9">
    <source>
        <dbReference type="EMBL" id="MHO04305.1"/>
    </source>
</evidence>
<sequence length="850" mass="91495">MIGAEPVIEKRRWLSPVWLLPFIALLLAVGFIYQQFASSGQLIRINFAQGNGILPGKTQLRYQGVAIGVVQDLELAEDGHKIAVLAKIDSRARSLIRKGSDFWLVSPKASLTEISGLDTLVSGNYINLQPGRDNNPLEEEFDALDGPPPGYQAQGRMLHLTADSLGSVGIGARLYFRGIEVGSVINTRLGQDNQNVILDLVIEPRFEHLVKADTRFWNISGIKGSFSLAGVSVEAGSLTSILSGGIAFDSPKASPEPQKGQTFTLYKGLAEAARGERIDIAAGDLPIKEGMPILYEGIEIGRIDPIRLTDKGRIVTALINPEQAFRITGESRLVWETVSLGASGLKHADRLLAGPAIRLDYVAGERVKAITLSGQDQVSGTRLTLLADDLAGLNEGAPLWYKGLQIGQINQLSLDANGNASVALVVNTQYQHLLKRARFYRASPLQIDADLSGIKVETSPASAWIGGGIKLVQAVTGERINRLYPSQELALLGTRDAKPQRWLLKAEQADGIGIGSPVLYLGLEAGKVKQLRAAKEGVEIELEVDGVYAPLLSRQPQFWKKPALDTRVRVDGVHVKVGNLATLLRGAIEFDRLGTGRSSHQLFDSKEQARAKVRALSLVADNNPGLGIGSPIRYRGVDIGKIEQIELEPSLGQVIFKAELDGQYAERFMQSGARFTLVQAKLGLGGIAHLDTLIKGAFVEAQPGQGAGKDRFPLSQTGPVGLALTLKSPSVSGLSVGSPLLFRKLVVGSVTGVALARDGSEVLIDVSVDQEYAHLVRANTRFWNVSGVKADIGLTGGTIEVETVQSLLAGGIAFNTPEREMGPTVKAGHRYPLHGKAEKEWLEWSPRILP</sequence>
<evidence type="ECO:0000259" key="8">
    <source>
        <dbReference type="Pfam" id="PF02470"/>
    </source>
</evidence>
<feature type="transmembrane region" description="Helical" evidence="7">
    <location>
        <begin position="12"/>
        <end position="33"/>
    </location>
</feature>
<dbReference type="InterPro" id="IPR003399">
    <property type="entry name" value="Mce/MlaD"/>
</dbReference>